<reference evidence="9" key="2">
    <citation type="journal article" date="2021" name="PeerJ">
        <title>Extensive microbial diversity within the chicken gut microbiome revealed by metagenomics and culture.</title>
        <authorList>
            <person name="Gilroy R."/>
            <person name="Ravi A."/>
            <person name="Getino M."/>
            <person name="Pursley I."/>
            <person name="Horton D.L."/>
            <person name="Alikhan N.F."/>
            <person name="Baker D."/>
            <person name="Gharbi K."/>
            <person name="Hall N."/>
            <person name="Watson M."/>
            <person name="Adriaenssens E.M."/>
            <person name="Foster-Nyarko E."/>
            <person name="Jarju S."/>
            <person name="Secka A."/>
            <person name="Antonio M."/>
            <person name="Oren A."/>
            <person name="Chaudhuri R.R."/>
            <person name="La Ragione R."/>
            <person name="Hildebrand F."/>
            <person name="Pallen M.J."/>
        </authorList>
    </citation>
    <scope>NUCLEOTIDE SEQUENCE</scope>
    <source>
        <strain evidence="9">17213</strain>
    </source>
</reference>
<dbReference type="PRINTS" id="PR00507">
    <property type="entry name" value="N12N6MTFRASE"/>
</dbReference>
<dbReference type="PROSITE" id="PS00092">
    <property type="entry name" value="N6_MTASE"/>
    <property type="match status" value="1"/>
</dbReference>
<dbReference type="PANTHER" id="PTHR33841:SF1">
    <property type="entry name" value="DNA METHYLTRANSFERASE A"/>
    <property type="match status" value="1"/>
</dbReference>
<dbReference type="GO" id="GO:0032259">
    <property type="term" value="P:methylation"/>
    <property type="evidence" value="ECO:0007669"/>
    <property type="project" value="UniProtKB-KW"/>
</dbReference>
<evidence type="ECO:0000256" key="3">
    <source>
        <dbReference type="ARBA" id="ARBA00022679"/>
    </source>
</evidence>
<accession>A0A9D9DBD1</accession>
<sequence>MNEGSIITKVAALSQDMQKAWNSDAFFTELMKIYGTSTSSINKALQNDTQFKAHKEDTDDLQAVGLLRSDLAIPNRAYFRFLAHDEDVRPAVDLIKALPEFNNPKAKLQFIVTCSPSIISIYDAVTDDIDTFPLSELAEHYSLLLPLTGKFQRPVITEGSEADAKACTKLTRLLEDLALRNQLKDDPEKKHLLNDFIRRVLFCLFAEDTGIFKDNQFSQAFAQLTDKQGSNAKEFFIDLFDVLDTPKPLRSHLGRPIAKEILDFPYVNGGLFKDDAFVPEFDLTTRSQLLDCGRLRWHEISPAIFGSMFQNALDPNKRREMGAHYTSEDNILKVINPLFMDGLRTEFEEILNKKADNSRTIKKRREDLMAFQNKLASIKVLDPACGCGNFLIIAYRELRRLENQVLDALFTDGFIVLADAIKVDINQFYGIEIEDWPAEIAHLSMWLMMHVMNEETAKKFGISVPSIPLHSSAVIKCTNALTTDWNEILPAGQCTYILGNPPFGGTTFTTKEQKEWLRQVYPPKAKVGLVDFVTAWFVKASNYMTANRNIEAAFVATNSICQGVQVGILWDMLLKRGIKINFAWKSFHWSNAAKNKAAVICVIVGFSYIERQVKKLFDSKDGTVCCQTLLNISPYLLPMQYNTIVKTHSKSLSAPLNLMFGNKAADGGNLIFDANEGKKILNDFPELSSHIKLFKGSDEIINGTWRYCFWCTNEEDYIKCSNNSKIAKRIEACKNFRLQSKKTATVRDAEIPWRFSEVNAGNPKIAIVIPRVSSERRSYVPMAFIREDTIISDRCFVLPNHA</sequence>
<evidence type="ECO:0000259" key="8">
    <source>
        <dbReference type="Pfam" id="PF20473"/>
    </source>
</evidence>
<evidence type="ECO:0000256" key="1">
    <source>
        <dbReference type="ARBA" id="ARBA00011900"/>
    </source>
</evidence>
<name>A0A9D9DBD1_9GAMM</name>
<evidence type="ECO:0000256" key="2">
    <source>
        <dbReference type="ARBA" id="ARBA00022603"/>
    </source>
</evidence>
<dbReference type="EC" id="2.1.1.72" evidence="1"/>
<comment type="catalytic activity">
    <reaction evidence="4">
        <text>a 2'-deoxyadenosine in DNA + S-adenosyl-L-methionine = an N(6)-methyl-2'-deoxyadenosine in DNA + S-adenosyl-L-homocysteine + H(+)</text>
        <dbReference type="Rhea" id="RHEA:15197"/>
        <dbReference type="Rhea" id="RHEA-COMP:12418"/>
        <dbReference type="Rhea" id="RHEA-COMP:12419"/>
        <dbReference type="ChEBI" id="CHEBI:15378"/>
        <dbReference type="ChEBI" id="CHEBI:57856"/>
        <dbReference type="ChEBI" id="CHEBI:59789"/>
        <dbReference type="ChEBI" id="CHEBI:90615"/>
        <dbReference type="ChEBI" id="CHEBI:90616"/>
        <dbReference type="EC" id="2.1.1.72"/>
    </reaction>
</comment>
<keyword evidence="3" id="KW-0808">Transferase</keyword>
<dbReference type="GO" id="GO:0009007">
    <property type="term" value="F:site-specific DNA-methyltransferase (adenine-specific) activity"/>
    <property type="evidence" value="ECO:0007669"/>
    <property type="project" value="UniProtKB-EC"/>
</dbReference>
<dbReference type="PANTHER" id="PTHR33841">
    <property type="entry name" value="DNA METHYLTRANSFERASE YEEA-RELATED"/>
    <property type="match status" value="1"/>
</dbReference>
<dbReference type="EMBL" id="JADINH010000046">
    <property type="protein sequence ID" value="MBO8415244.1"/>
    <property type="molecule type" value="Genomic_DNA"/>
</dbReference>
<feature type="domain" description="MmeI-like DNA-methyltransferase" evidence="8">
    <location>
        <begin position="361"/>
        <end position="617"/>
    </location>
</feature>
<evidence type="ECO:0000259" key="7">
    <source>
        <dbReference type="Pfam" id="PF20466"/>
    </source>
</evidence>
<dbReference type="InterPro" id="IPR046819">
    <property type="entry name" value="MmeI_hel"/>
</dbReference>
<gene>
    <name evidence="9" type="ORF">IAB19_02550</name>
</gene>
<dbReference type="GO" id="GO:0003676">
    <property type="term" value="F:nucleic acid binding"/>
    <property type="evidence" value="ECO:0007669"/>
    <property type="project" value="InterPro"/>
</dbReference>
<dbReference type="Pfam" id="PF20466">
    <property type="entry name" value="MmeI_TRD"/>
    <property type="match status" value="1"/>
</dbReference>
<proteinExistence type="predicted"/>
<comment type="caution">
    <text evidence="9">The sequence shown here is derived from an EMBL/GenBank/DDBJ whole genome shotgun (WGS) entry which is preliminary data.</text>
</comment>
<evidence type="ECO:0000256" key="4">
    <source>
        <dbReference type="ARBA" id="ARBA00047942"/>
    </source>
</evidence>
<protein>
    <recommendedName>
        <fullName evidence="1">site-specific DNA-methyltransferase (adenine-specific)</fullName>
        <ecNumber evidence="1">2.1.1.72</ecNumber>
    </recommendedName>
</protein>
<dbReference type="InterPro" id="IPR046816">
    <property type="entry name" value="MmeI_Mtase"/>
</dbReference>
<dbReference type="Proteomes" id="UP000823631">
    <property type="component" value="Unassembled WGS sequence"/>
</dbReference>
<dbReference type="AlphaFoldDB" id="A0A9D9DBD1"/>
<dbReference type="InterPro" id="IPR050953">
    <property type="entry name" value="N4_N6_ade-DNA_methylase"/>
</dbReference>
<dbReference type="Pfam" id="PF20464">
    <property type="entry name" value="MmeI_N"/>
    <property type="match status" value="1"/>
</dbReference>
<evidence type="ECO:0000313" key="10">
    <source>
        <dbReference type="Proteomes" id="UP000823631"/>
    </source>
</evidence>
<reference evidence="9" key="1">
    <citation type="submission" date="2020-10" db="EMBL/GenBank/DDBJ databases">
        <authorList>
            <person name="Gilroy R."/>
        </authorList>
    </citation>
    <scope>NUCLEOTIDE SEQUENCE</scope>
    <source>
        <strain evidence="9">17213</strain>
    </source>
</reference>
<dbReference type="Pfam" id="PF20473">
    <property type="entry name" value="MmeI_Mtase"/>
    <property type="match status" value="1"/>
</dbReference>
<feature type="domain" description="MmeI-like N-terminal" evidence="5">
    <location>
        <begin position="16"/>
        <end position="177"/>
    </location>
</feature>
<dbReference type="Gene3D" id="3.40.50.150">
    <property type="entry name" value="Vaccinia Virus protein VP39"/>
    <property type="match status" value="1"/>
</dbReference>
<feature type="domain" description="MmeI-like helicase spacer" evidence="6">
    <location>
        <begin position="191"/>
        <end position="272"/>
    </location>
</feature>
<dbReference type="Pfam" id="PF20465">
    <property type="entry name" value="MmeI_hel"/>
    <property type="match status" value="1"/>
</dbReference>
<dbReference type="InterPro" id="IPR002052">
    <property type="entry name" value="DNA_methylase_N6_adenine_CS"/>
</dbReference>
<organism evidence="9 10">
    <name type="scientific">Candidatus Avisuccinivibrio stercorigallinarum</name>
    <dbReference type="NCBI Taxonomy" id="2840704"/>
    <lineage>
        <taxon>Bacteria</taxon>
        <taxon>Pseudomonadati</taxon>
        <taxon>Pseudomonadota</taxon>
        <taxon>Gammaproteobacteria</taxon>
        <taxon>Aeromonadales</taxon>
        <taxon>Succinivibrionaceae</taxon>
        <taxon>Succinivibrionaceae incertae sedis</taxon>
        <taxon>Candidatus Avisuccinivibrio</taxon>
    </lineage>
</organism>
<dbReference type="InterPro" id="IPR046817">
    <property type="entry name" value="MmeI_N"/>
</dbReference>
<dbReference type="SUPFAM" id="SSF53335">
    <property type="entry name" value="S-adenosyl-L-methionine-dependent methyltransferases"/>
    <property type="match status" value="1"/>
</dbReference>
<evidence type="ECO:0000259" key="5">
    <source>
        <dbReference type="Pfam" id="PF20464"/>
    </source>
</evidence>
<evidence type="ECO:0000313" key="9">
    <source>
        <dbReference type="EMBL" id="MBO8415244.1"/>
    </source>
</evidence>
<keyword evidence="2 9" id="KW-0489">Methyltransferase</keyword>
<dbReference type="InterPro" id="IPR029063">
    <property type="entry name" value="SAM-dependent_MTases_sf"/>
</dbReference>
<dbReference type="InterPro" id="IPR046820">
    <property type="entry name" value="MmeI_TRD"/>
</dbReference>
<evidence type="ECO:0000259" key="6">
    <source>
        <dbReference type="Pfam" id="PF20465"/>
    </source>
</evidence>
<feature type="domain" description="MmeI-like target recognition" evidence="7">
    <location>
        <begin position="642"/>
        <end position="800"/>
    </location>
</feature>